<dbReference type="AlphaFoldDB" id="A0A1H1GF25"/>
<dbReference type="Proteomes" id="UP000198848">
    <property type="component" value="Unassembled WGS sequence"/>
</dbReference>
<organism evidence="3 4">
    <name type="scientific">Natronobacterium texcoconense</name>
    <dbReference type="NCBI Taxonomy" id="1095778"/>
    <lineage>
        <taxon>Archaea</taxon>
        <taxon>Methanobacteriati</taxon>
        <taxon>Methanobacteriota</taxon>
        <taxon>Stenosarchaea group</taxon>
        <taxon>Halobacteria</taxon>
        <taxon>Halobacteriales</taxon>
        <taxon>Natrialbaceae</taxon>
        <taxon>Natronobacterium</taxon>
    </lineage>
</organism>
<dbReference type="PANTHER" id="PTHR35902">
    <property type="entry name" value="S-LAYER DOMAIN-LIKE PROTEIN-RELATED"/>
    <property type="match status" value="1"/>
</dbReference>
<sequence length="543" mass="57615">MDGRYDAAEGVAMNRNRARLLALVVLSCAVVGAIAAPAIVSAVERGSPNLGVYLEDEEIEPGTEETLELQIQNDAELIVGSGQHVTTARGATVEIEDAGPFEAKSGETALGPIQDGQVVEAPQRIAVPDSVEPGEYDVSVRVRYSYMEYVSERSGSSTRVSTSDRFDVTVVVPDEPRLDVTDVSTAAEPGGTSEAVLEIENTGAVPSNRTKAAVSGGNGITVDGGTAEMPTEEIIGDLEPNESTTMTVDVTIDEGVSAGDRPLEIDFSYHDEDGIERQANSVATSLSTIDQSFSIDGLESTLAVGYDGVVTGTVTNDGPRAVDDAVLTVTPQSDSLFVEDTRYALPDLKPGESTEFRYPTDVSGQADPGPRQMQFSVEYSADGSSVLEDGPMSERVVIADQHEEFSIETADADVRQGETSEVFLEITNERPETLSNIDAKLYTDSPLSAPNSDAFVNELGPGESAEIRFEIGAAPDAAIETHPIELDFEYDTERGDTVVSDFYQHPIDVGAGEDDGGNVGSIVTVMALLTVAGLGVGLWWRRT</sequence>
<proteinExistence type="predicted"/>
<feature type="region of interest" description="Disordered" evidence="1">
    <location>
        <begin position="348"/>
        <end position="371"/>
    </location>
</feature>
<keyword evidence="2" id="KW-0472">Membrane</keyword>
<feature type="transmembrane region" description="Helical" evidence="2">
    <location>
        <begin position="519"/>
        <end position="540"/>
    </location>
</feature>
<evidence type="ECO:0000256" key="2">
    <source>
        <dbReference type="SAM" id="Phobius"/>
    </source>
</evidence>
<name>A0A1H1GF25_NATTX</name>
<reference evidence="4" key="1">
    <citation type="submission" date="2016-10" db="EMBL/GenBank/DDBJ databases">
        <authorList>
            <person name="Varghese N."/>
            <person name="Submissions S."/>
        </authorList>
    </citation>
    <scope>NUCLEOTIDE SEQUENCE [LARGE SCALE GENOMIC DNA]</scope>
    <source>
        <strain evidence="4">DSM 24767</strain>
    </source>
</reference>
<dbReference type="STRING" id="1095778.SAMN04489842_2388"/>
<dbReference type="PANTHER" id="PTHR35902:SF3">
    <property type="entry name" value="NPCBM-ASSOCIATED, NEW3 DOMAIN OF ALPHA-GALACTOSIDASE"/>
    <property type="match status" value="1"/>
</dbReference>
<evidence type="ECO:0000313" key="4">
    <source>
        <dbReference type="Proteomes" id="UP000198848"/>
    </source>
</evidence>
<keyword evidence="4" id="KW-1185">Reference proteome</keyword>
<keyword evidence="2" id="KW-0812">Transmembrane</keyword>
<dbReference type="EMBL" id="FNLC01000002">
    <property type="protein sequence ID" value="SDR11446.1"/>
    <property type="molecule type" value="Genomic_DNA"/>
</dbReference>
<protein>
    <submittedName>
        <fullName evidence="3">Uncharacterized conserved protein</fullName>
    </submittedName>
</protein>
<evidence type="ECO:0000256" key="1">
    <source>
        <dbReference type="SAM" id="MobiDB-lite"/>
    </source>
</evidence>
<evidence type="ECO:0000313" key="3">
    <source>
        <dbReference type="EMBL" id="SDR11446.1"/>
    </source>
</evidence>
<gene>
    <name evidence="3" type="ORF">SAMN04489842_2388</name>
</gene>
<accession>A0A1H1GF25</accession>
<keyword evidence="2" id="KW-1133">Transmembrane helix</keyword>